<gene>
    <name evidence="1" type="ORF">DDR33_00225</name>
</gene>
<accession>A0A2U2PM22</accession>
<reference evidence="1 2" key="1">
    <citation type="submission" date="2018-04" db="EMBL/GenBank/DDBJ databases">
        <title>Pedobacter chongqingensis sp. nov., isolated from a rottenly hemp rope.</title>
        <authorList>
            <person name="Cai Y."/>
        </authorList>
    </citation>
    <scope>NUCLEOTIDE SEQUENCE [LARGE SCALE GENOMIC DNA]</scope>
    <source>
        <strain evidence="1 2">FJ4-8</strain>
    </source>
</reference>
<evidence type="ECO:0008006" key="3">
    <source>
        <dbReference type="Google" id="ProtNLM"/>
    </source>
</evidence>
<evidence type="ECO:0000313" key="2">
    <source>
        <dbReference type="Proteomes" id="UP000245647"/>
    </source>
</evidence>
<dbReference type="OrthoDB" id="5328262at2"/>
<dbReference type="RefSeq" id="WP_109413753.1">
    <property type="nucleotide sequence ID" value="NZ_QEAS01000001.1"/>
</dbReference>
<sequence>MLESIYKQLDKFIALTVSVITSTLKILVRSKFGLKLPPATGSVCSVLGNGPSLNTSLEKDIDFIKKNEMFCVNNFIQSEYFEILMPQNYVLLDGYYFIFNDTTHNRADIRATFELFKNVSWDIKLFVPYTGRNSYFIRNLQKENKHIKVFYFNYVITKGFKWFTHFIFRNGLGMLQCENVLASCLYLAVNRGFKKIFIFGADHSWHEQFKLEDNRIMISDVHFYDKQPVKPILVHDRINDKKVTIADCFLSFHKAFKSYQVMKEYAASQGSEILNASAKSYIDSFERVEITQTKE</sequence>
<dbReference type="EMBL" id="QEAS01000001">
    <property type="protein sequence ID" value="PWG82334.1"/>
    <property type="molecule type" value="Genomic_DNA"/>
</dbReference>
<comment type="caution">
    <text evidence="1">The sequence shown here is derived from an EMBL/GenBank/DDBJ whole genome shotgun (WGS) entry which is preliminary data.</text>
</comment>
<evidence type="ECO:0000313" key="1">
    <source>
        <dbReference type="EMBL" id="PWG82334.1"/>
    </source>
</evidence>
<keyword evidence="2" id="KW-1185">Reference proteome</keyword>
<protein>
    <recommendedName>
        <fullName evidence="3">DUF115 domain-containing protein</fullName>
    </recommendedName>
</protein>
<name>A0A2U2PM22_9SPHI</name>
<dbReference type="Proteomes" id="UP000245647">
    <property type="component" value="Unassembled WGS sequence"/>
</dbReference>
<dbReference type="AlphaFoldDB" id="A0A2U2PM22"/>
<dbReference type="Gene3D" id="3.90.1480.10">
    <property type="entry name" value="Alpha-2,3-sialyltransferase"/>
    <property type="match status" value="1"/>
</dbReference>
<organism evidence="1 2">
    <name type="scientific">Pararcticibacter amylolyticus</name>
    <dbReference type="NCBI Taxonomy" id="2173175"/>
    <lineage>
        <taxon>Bacteria</taxon>
        <taxon>Pseudomonadati</taxon>
        <taxon>Bacteroidota</taxon>
        <taxon>Sphingobacteriia</taxon>
        <taxon>Sphingobacteriales</taxon>
        <taxon>Sphingobacteriaceae</taxon>
        <taxon>Pararcticibacter</taxon>
    </lineage>
</organism>
<proteinExistence type="predicted"/>